<dbReference type="SUPFAM" id="SSF48403">
    <property type="entry name" value="Ankyrin repeat"/>
    <property type="match status" value="1"/>
</dbReference>
<dbReference type="Pfam" id="PF12796">
    <property type="entry name" value="Ank_2"/>
    <property type="match status" value="1"/>
</dbReference>
<dbReference type="VEuPathDB" id="FungiDB:FOC4_g10000653"/>
<dbReference type="InterPro" id="IPR002110">
    <property type="entry name" value="Ankyrin_rpt"/>
</dbReference>
<dbReference type="SMART" id="SM00248">
    <property type="entry name" value="ANK"/>
    <property type="match status" value="4"/>
</dbReference>
<dbReference type="Gene3D" id="1.25.40.20">
    <property type="entry name" value="Ankyrin repeat-containing domain"/>
    <property type="match status" value="3"/>
</dbReference>
<evidence type="ECO:0000256" key="1">
    <source>
        <dbReference type="ARBA" id="ARBA00022737"/>
    </source>
</evidence>
<dbReference type="EMBL" id="FMJY01000002">
    <property type="protein sequence ID" value="SCO78518.1"/>
    <property type="molecule type" value="Genomic_DNA"/>
</dbReference>
<gene>
    <name evidence="4" type="ORF">FRV6_02731</name>
</gene>
<dbReference type="PANTHER" id="PTHR24171:SF9">
    <property type="entry name" value="ANKYRIN REPEAT DOMAIN-CONTAINING PROTEIN 39"/>
    <property type="match status" value="1"/>
</dbReference>
<keyword evidence="2 3" id="KW-0040">ANK repeat</keyword>
<dbReference type="VEuPathDB" id="FungiDB:FOIG_15263"/>
<dbReference type="InterPro" id="IPR036770">
    <property type="entry name" value="Ankyrin_rpt-contain_sf"/>
</dbReference>
<evidence type="ECO:0000256" key="3">
    <source>
        <dbReference type="PROSITE-ProRule" id="PRU00023"/>
    </source>
</evidence>
<dbReference type="PANTHER" id="PTHR24171">
    <property type="entry name" value="ANKYRIN REPEAT DOMAIN-CONTAINING PROTEIN 39-RELATED"/>
    <property type="match status" value="1"/>
</dbReference>
<evidence type="ECO:0000313" key="4">
    <source>
        <dbReference type="EMBL" id="SCO78518.1"/>
    </source>
</evidence>
<evidence type="ECO:0000256" key="2">
    <source>
        <dbReference type="ARBA" id="ARBA00023043"/>
    </source>
</evidence>
<feature type="repeat" description="ANK" evidence="3">
    <location>
        <begin position="181"/>
        <end position="205"/>
    </location>
</feature>
<dbReference type="Proteomes" id="UP000219369">
    <property type="component" value="Unassembled WGS sequence"/>
</dbReference>
<proteinExistence type="predicted"/>
<accession>A0A2H3SPX7</accession>
<dbReference type="OrthoDB" id="7464126at2759"/>
<feature type="repeat" description="ANK" evidence="3">
    <location>
        <begin position="268"/>
        <end position="300"/>
    </location>
</feature>
<evidence type="ECO:0000313" key="5">
    <source>
        <dbReference type="Proteomes" id="UP000219369"/>
    </source>
</evidence>
<dbReference type="AlphaFoldDB" id="A0A2H3SPX7"/>
<reference evidence="5" key="1">
    <citation type="submission" date="2016-09" db="EMBL/GenBank/DDBJ databases">
        <authorList>
            <person name="Guldener U."/>
        </authorList>
    </citation>
    <scope>NUCLEOTIDE SEQUENCE [LARGE SCALE GENOMIC DNA]</scope>
    <source>
        <strain evidence="5">V64-1</strain>
    </source>
</reference>
<name>A0A2H3SPX7_FUSOX</name>
<dbReference type="PROSITE" id="PS50088">
    <property type="entry name" value="ANK_REPEAT"/>
    <property type="match status" value="3"/>
</dbReference>
<keyword evidence="1" id="KW-0677">Repeat</keyword>
<dbReference type="VEuPathDB" id="FungiDB:HZS61_007021"/>
<feature type="repeat" description="ANK" evidence="3">
    <location>
        <begin position="235"/>
        <end position="267"/>
    </location>
</feature>
<protein>
    <submittedName>
        <fullName evidence="4">Uncharacterized protein</fullName>
    </submittedName>
</protein>
<dbReference type="Pfam" id="PF00023">
    <property type="entry name" value="Ank"/>
    <property type="match status" value="1"/>
</dbReference>
<dbReference type="PROSITE" id="PS50297">
    <property type="entry name" value="ANK_REP_REGION"/>
    <property type="match status" value="3"/>
</dbReference>
<organism evidence="4 5">
    <name type="scientific">Fusarium oxysporum</name>
    <name type="common">Fusarium vascular wilt</name>
    <dbReference type="NCBI Taxonomy" id="5507"/>
    <lineage>
        <taxon>Eukaryota</taxon>
        <taxon>Fungi</taxon>
        <taxon>Dikarya</taxon>
        <taxon>Ascomycota</taxon>
        <taxon>Pezizomycotina</taxon>
        <taxon>Sordariomycetes</taxon>
        <taxon>Hypocreomycetidae</taxon>
        <taxon>Hypocreales</taxon>
        <taxon>Nectriaceae</taxon>
        <taxon>Fusarium</taxon>
        <taxon>Fusarium oxysporum species complex</taxon>
    </lineage>
</organism>
<sequence>MLRRVQTLSRGLAEVTSDKKVVQFIHQSVKDFFVEKGLSALNENAKTDLVVGIAHHRLSRTCIRYLAMEEIGRSASQKSEMISEFHFLHYATTSWVAHMKQSDDRSIPQEDLLEYFAGPSNTLMERWMHIYRILDQFSNECPRQGTSLVHVMSRYGVAGALGAILGRADQVRININGRDSHGRTPLSWAAGGGHEGVIQVLLKTGKPDVAWWPKAIVRLLLLTTGKVNINTKDEEDRTPLWWAVEGGHEAVVRLLLNRGARTKVTDKEGRTPLLRAAEGGHEAVMSLLLDRGARTEVADEKGRTPLWWAALWGHEAVVRLLQVHNVGHPKTGHPTDWTLFAKCQKKVAYQPFRSDLPPIGEIGCSRPDLQLHTK</sequence>